<accession>A0A3M7T173</accession>
<comment type="caution">
    <text evidence="1">The sequence shown here is derived from an EMBL/GenBank/DDBJ whole genome shotgun (WGS) entry which is preliminary data.</text>
</comment>
<reference evidence="1 2" key="1">
    <citation type="journal article" date="2018" name="Sci. Rep.">
        <title>Genomic signatures of local adaptation to the degree of environmental predictability in rotifers.</title>
        <authorList>
            <person name="Franch-Gras L."/>
            <person name="Hahn C."/>
            <person name="Garcia-Roger E.M."/>
            <person name="Carmona M.J."/>
            <person name="Serra M."/>
            <person name="Gomez A."/>
        </authorList>
    </citation>
    <scope>NUCLEOTIDE SEQUENCE [LARGE SCALE GENOMIC DNA]</scope>
    <source>
        <strain evidence="1">HYR1</strain>
    </source>
</reference>
<sequence length="450" mass="51934">MTPFLPETNISPLQRSNFQIEDMSTPISKILRSRGNTRDVVILSSANDSHISDAGHVPTDPKGNKTTATRRTCMISSIAIFCYHERLPGLLISEVGESQLTVTARLLDRKLTKMDQQKLMKMDQTMINLRHCHESENNQKNCLNLVERKASEYFDNHQKLFKKMERMEKYLECLPKILTCMASNQNPFFQKSTPEIVVPKNNFNEVMTESSSESDDEKDQDTQHRPYFKALLLRFINLEIPELSKNLGSKPAGKVFLVRRQGRLGRPSSKVGRVGLVGRVGTPKLPLAGRRYVFIRTVVVESPTRRLLYKQYDHFMIVDSILYRHSEDRYGFKATQLVLPKQIVERIVNQVHSAIYNVNEHVDVILLEDYDDIVEKNLPAVAINYLQKLKMKLKKCCQMATKIRNCRMDKAKLDNDRKIKKFEYNIGDYVLTDHPKLKKGLSHGLAHKYH</sequence>
<name>A0A3M7T173_BRAPC</name>
<keyword evidence="2" id="KW-1185">Reference proteome</keyword>
<dbReference type="AlphaFoldDB" id="A0A3M7T173"/>
<gene>
    <name evidence="1" type="ORF">BpHYR1_051304</name>
</gene>
<proteinExistence type="predicted"/>
<evidence type="ECO:0000313" key="2">
    <source>
        <dbReference type="Proteomes" id="UP000276133"/>
    </source>
</evidence>
<organism evidence="1 2">
    <name type="scientific">Brachionus plicatilis</name>
    <name type="common">Marine rotifer</name>
    <name type="synonym">Brachionus muelleri</name>
    <dbReference type="NCBI Taxonomy" id="10195"/>
    <lineage>
        <taxon>Eukaryota</taxon>
        <taxon>Metazoa</taxon>
        <taxon>Spiralia</taxon>
        <taxon>Gnathifera</taxon>
        <taxon>Rotifera</taxon>
        <taxon>Eurotatoria</taxon>
        <taxon>Monogononta</taxon>
        <taxon>Pseudotrocha</taxon>
        <taxon>Ploima</taxon>
        <taxon>Brachionidae</taxon>
        <taxon>Brachionus</taxon>
    </lineage>
</organism>
<protein>
    <submittedName>
        <fullName evidence="1">Uncharacterized protein</fullName>
    </submittedName>
</protein>
<dbReference type="EMBL" id="REGN01000457">
    <property type="protein sequence ID" value="RNA41791.1"/>
    <property type="molecule type" value="Genomic_DNA"/>
</dbReference>
<dbReference type="Proteomes" id="UP000276133">
    <property type="component" value="Unassembled WGS sequence"/>
</dbReference>
<evidence type="ECO:0000313" key="1">
    <source>
        <dbReference type="EMBL" id="RNA41791.1"/>
    </source>
</evidence>